<dbReference type="Gene3D" id="3.40.50.300">
    <property type="entry name" value="P-loop containing nucleotide triphosphate hydrolases"/>
    <property type="match status" value="1"/>
</dbReference>
<dbReference type="GO" id="GO:0140359">
    <property type="term" value="F:ABC-type transporter activity"/>
    <property type="evidence" value="ECO:0007669"/>
    <property type="project" value="InterPro"/>
</dbReference>
<reference evidence="11 12" key="1">
    <citation type="submission" date="2017-08" db="EMBL/GenBank/DDBJ databases">
        <authorList>
            <person name="Feschi L."/>
            <person name="Jeukens J."/>
            <person name="Emond-Rheault J.-G."/>
            <person name="Kukavica-Ibrulj I."/>
            <person name="Boyle B."/>
            <person name="Levesque R.C."/>
        </authorList>
    </citation>
    <scope>NUCLEOTIDE SEQUENCE [LARGE SCALE GENOMIC DNA]</scope>
    <source>
        <strain evidence="11 12">PA-W36</strain>
    </source>
</reference>
<evidence type="ECO:0000256" key="1">
    <source>
        <dbReference type="ARBA" id="ARBA00004651"/>
    </source>
</evidence>
<feature type="transmembrane region" description="Helical" evidence="10">
    <location>
        <begin position="256"/>
        <end position="282"/>
    </location>
</feature>
<evidence type="ECO:0000256" key="10">
    <source>
        <dbReference type="SAM" id="Phobius"/>
    </source>
</evidence>
<dbReference type="FunFam" id="3.40.50.300:FF:001444">
    <property type="entry name" value="ABC transporter ATP-binding protein"/>
    <property type="match status" value="1"/>
</dbReference>
<feature type="transmembrane region" description="Helical" evidence="10">
    <location>
        <begin position="21"/>
        <end position="45"/>
    </location>
</feature>
<dbReference type="InterPro" id="IPR039421">
    <property type="entry name" value="Type_1_exporter"/>
</dbReference>
<dbReference type="EMBL" id="NSNE01000014">
    <property type="protein sequence ID" value="RPM10972.1"/>
    <property type="molecule type" value="Genomic_DNA"/>
</dbReference>
<keyword evidence="3" id="KW-1003">Cell membrane</keyword>
<evidence type="ECO:0000256" key="3">
    <source>
        <dbReference type="ARBA" id="ARBA00022475"/>
    </source>
</evidence>
<dbReference type="FunFam" id="1.20.1560.10:FF:000109">
    <property type="entry name" value="Alkaline protease secretion ATP-binding protein aprD"/>
    <property type="match status" value="1"/>
</dbReference>
<evidence type="ECO:0000256" key="2">
    <source>
        <dbReference type="ARBA" id="ARBA00022448"/>
    </source>
</evidence>
<dbReference type="Gene3D" id="1.20.1560.10">
    <property type="entry name" value="ABC transporter type 1, transmembrane domain"/>
    <property type="match status" value="1"/>
</dbReference>
<organism evidence="11 12">
    <name type="scientific">Pseudomonas aeruginosa</name>
    <dbReference type="NCBI Taxonomy" id="287"/>
    <lineage>
        <taxon>Bacteria</taxon>
        <taxon>Pseudomonadati</taxon>
        <taxon>Pseudomonadota</taxon>
        <taxon>Gammaproteobacteria</taxon>
        <taxon>Pseudomonadales</taxon>
        <taxon>Pseudomonadaceae</taxon>
        <taxon>Pseudomonas</taxon>
    </lineage>
</organism>
<evidence type="ECO:0000313" key="11">
    <source>
        <dbReference type="EMBL" id="RPM10972.1"/>
    </source>
</evidence>
<keyword evidence="6" id="KW-0067">ATP-binding</keyword>
<dbReference type="Proteomes" id="UP000284767">
    <property type="component" value="Unassembled WGS sequence"/>
</dbReference>
<evidence type="ECO:0000313" key="12">
    <source>
        <dbReference type="Proteomes" id="UP000284767"/>
    </source>
</evidence>
<dbReference type="Pfam" id="PF00005">
    <property type="entry name" value="ABC_tran"/>
    <property type="match status" value="1"/>
</dbReference>
<keyword evidence="8 10" id="KW-0472">Membrane</keyword>
<keyword evidence="2" id="KW-0813">Transport</keyword>
<evidence type="ECO:0000256" key="5">
    <source>
        <dbReference type="ARBA" id="ARBA00022741"/>
    </source>
</evidence>
<dbReference type="CDD" id="cd18586">
    <property type="entry name" value="ABC_6TM_PrtD_like"/>
    <property type="match status" value="1"/>
</dbReference>
<sequence>MKLRPASPRNEILATLGRFRPALRSVALFTAVINLLMLAPSLYMLQVYDRVLGSGNHMTLLMLTLMVLGLYLLLGALEWVRSLVVIRLGGQLDMQLNQRIYDASFRASLERGEQAVGQALNDLTSLRQFLTGNALFAFFDAPWFPLYLLVIFLFSPWLGLLALVGALLLVLLAWVNESRSREPLAEAGQLSILATQQASANLRQAETLAAMGMLPAMRARWFAQHQAFLARQNLGSERSAAIGATSKGVRLALQSLVLGLGAWLAVDGLITPGMMIAGSILMGRVLSPIDQLIAVWRQWSGARQAYQRLARLLEENPPAALGMPLPAPRGALRVERLCAAAPGREQALLQDLGFALEPGEALGVIGPSGSGKSTLARLLVGAWQPLSGAVRLDGADLRQWSAAALGPHIGYLAQDVQLFAGSIAENIARFAEVDAEKVVAAARLAGVHDLVLRLPQGYDTRLGDGGAGLSGGQRQRIGLARALYGRPALIVLDEPNASLDEAGEAALAEAIAAMRRQGSSLVLVTHKPAVLALTDKLLLLHGGRLQRFGATAEVLASASPPAAAAPAPAPAPTRPTPAFGFGYRPGPGMPVGGVPGGAAR</sequence>
<feature type="transmembrane region" description="Helical" evidence="10">
    <location>
        <begin position="129"/>
        <end position="151"/>
    </location>
</feature>
<dbReference type="RefSeq" id="WP_023087122.1">
    <property type="nucleotide sequence ID" value="NZ_CP033684.1"/>
</dbReference>
<dbReference type="PANTHER" id="PTHR24221">
    <property type="entry name" value="ATP-BINDING CASSETTE SUB-FAMILY B"/>
    <property type="match status" value="1"/>
</dbReference>
<gene>
    <name evidence="11" type="ORF">IPC1295_21945</name>
</gene>
<feature type="transmembrane region" description="Helical" evidence="10">
    <location>
        <begin position="57"/>
        <end position="77"/>
    </location>
</feature>
<dbReference type="NCBIfam" id="TIGR01842">
    <property type="entry name" value="type_I_sec_PrtD"/>
    <property type="match status" value="1"/>
</dbReference>
<dbReference type="SUPFAM" id="SSF90123">
    <property type="entry name" value="ABC transporter transmembrane region"/>
    <property type="match status" value="1"/>
</dbReference>
<dbReference type="InterPro" id="IPR003439">
    <property type="entry name" value="ABC_transporter-like_ATP-bd"/>
</dbReference>
<keyword evidence="5" id="KW-0547">Nucleotide-binding</keyword>
<proteinExistence type="predicted"/>
<dbReference type="GO" id="GO:0030256">
    <property type="term" value="C:type I protein secretion system complex"/>
    <property type="evidence" value="ECO:0007669"/>
    <property type="project" value="InterPro"/>
</dbReference>
<dbReference type="SMART" id="SM00382">
    <property type="entry name" value="AAA"/>
    <property type="match status" value="1"/>
</dbReference>
<keyword evidence="7 10" id="KW-1133">Transmembrane helix</keyword>
<dbReference type="SUPFAM" id="SSF52540">
    <property type="entry name" value="P-loop containing nucleoside triphosphate hydrolases"/>
    <property type="match status" value="1"/>
</dbReference>
<dbReference type="InterPro" id="IPR047957">
    <property type="entry name" value="ABC_AprD-like_6TM"/>
</dbReference>
<name>A0A7M2ZR48_PSEAI</name>
<dbReference type="GO" id="GO:0016887">
    <property type="term" value="F:ATP hydrolysis activity"/>
    <property type="evidence" value="ECO:0007669"/>
    <property type="project" value="InterPro"/>
</dbReference>
<dbReference type="PROSITE" id="PS00211">
    <property type="entry name" value="ABC_TRANSPORTER_1"/>
    <property type="match status" value="1"/>
</dbReference>
<evidence type="ECO:0000256" key="9">
    <source>
        <dbReference type="SAM" id="MobiDB-lite"/>
    </source>
</evidence>
<evidence type="ECO:0000256" key="8">
    <source>
        <dbReference type="ARBA" id="ARBA00023136"/>
    </source>
</evidence>
<dbReference type="InterPro" id="IPR027417">
    <property type="entry name" value="P-loop_NTPase"/>
</dbReference>
<feature type="region of interest" description="Disordered" evidence="9">
    <location>
        <begin position="561"/>
        <end position="600"/>
    </location>
</feature>
<dbReference type="InterPro" id="IPR036640">
    <property type="entry name" value="ABC1_TM_sf"/>
</dbReference>
<dbReference type="InterPro" id="IPR003593">
    <property type="entry name" value="AAA+_ATPase"/>
</dbReference>
<dbReference type="PANTHER" id="PTHR24221:SF248">
    <property type="entry name" value="ABC TRANSPORTER TRANSMEMBRANE REGION"/>
    <property type="match status" value="1"/>
</dbReference>
<comment type="subcellular location">
    <subcellularLocation>
        <location evidence="1">Cell membrane</location>
        <topology evidence="1">Multi-pass membrane protein</topology>
    </subcellularLocation>
</comment>
<dbReference type="InterPro" id="IPR011527">
    <property type="entry name" value="ABC1_TM_dom"/>
</dbReference>
<feature type="transmembrane region" description="Helical" evidence="10">
    <location>
        <begin position="157"/>
        <end position="175"/>
    </location>
</feature>
<protein>
    <submittedName>
        <fullName evidence="11">Type I secretion system permease/ATPase</fullName>
    </submittedName>
</protein>
<evidence type="ECO:0000256" key="7">
    <source>
        <dbReference type="ARBA" id="ARBA00022989"/>
    </source>
</evidence>
<dbReference type="GO" id="GO:0005886">
    <property type="term" value="C:plasma membrane"/>
    <property type="evidence" value="ECO:0007669"/>
    <property type="project" value="UniProtKB-SubCell"/>
</dbReference>
<dbReference type="PROSITE" id="PS50893">
    <property type="entry name" value="ABC_TRANSPORTER_2"/>
    <property type="match status" value="1"/>
</dbReference>
<evidence type="ECO:0000256" key="4">
    <source>
        <dbReference type="ARBA" id="ARBA00022692"/>
    </source>
</evidence>
<dbReference type="Pfam" id="PF00664">
    <property type="entry name" value="ABC_membrane"/>
    <property type="match status" value="1"/>
</dbReference>
<accession>A0A7M2ZR48</accession>
<reference evidence="11 12" key="2">
    <citation type="submission" date="2019-01" db="EMBL/GenBank/DDBJ databases">
        <title>The Pseudomonas aeruginosa pan-genome provides new insights on its population structure, horizontal gene transfer and pathogenicity.</title>
        <authorList>
            <person name="Freschi L."/>
            <person name="Vincent A.T."/>
            <person name="Jeukens J."/>
            <person name="Emond-Rheault J.-G."/>
            <person name="Kukavica-Ibrulj I."/>
            <person name="Dupont M.-J."/>
            <person name="Charette S.J."/>
            <person name="Boyle B."/>
            <person name="Levesque R.C."/>
        </authorList>
    </citation>
    <scope>NUCLEOTIDE SEQUENCE [LARGE SCALE GENOMIC DNA]</scope>
    <source>
        <strain evidence="11 12">PA-W36</strain>
    </source>
</reference>
<dbReference type="PROSITE" id="PS50929">
    <property type="entry name" value="ABC_TM1F"/>
    <property type="match status" value="1"/>
</dbReference>
<dbReference type="InterPro" id="IPR010128">
    <property type="entry name" value="ATPase_T1SS_PrtD-like"/>
</dbReference>
<dbReference type="InterPro" id="IPR017871">
    <property type="entry name" value="ABC_transporter-like_CS"/>
</dbReference>
<feature type="compositionally biased region" description="Gly residues" evidence="9">
    <location>
        <begin position="583"/>
        <end position="600"/>
    </location>
</feature>
<dbReference type="AlphaFoldDB" id="A0A7M2ZR48"/>
<evidence type="ECO:0000256" key="6">
    <source>
        <dbReference type="ARBA" id="ARBA00022840"/>
    </source>
</evidence>
<comment type="caution">
    <text evidence="11">The sequence shown here is derived from an EMBL/GenBank/DDBJ whole genome shotgun (WGS) entry which is preliminary data.</text>
</comment>
<dbReference type="GO" id="GO:0005524">
    <property type="term" value="F:ATP binding"/>
    <property type="evidence" value="ECO:0007669"/>
    <property type="project" value="UniProtKB-KW"/>
</dbReference>
<dbReference type="GO" id="GO:0030253">
    <property type="term" value="P:protein secretion by the type I secretion system"/>
    <property type="evidence" value="ECO:0007669"/>
    <property type="project" value="InterPro"/>
</dbReference>
<dbReference type="GO" id="GO:0034040">
    <property type="term" value="F:ATPase-coupled lipid transmembrane transporter activity"/>
    <property type="evidence" value="ECO:0007669"/>
    <property type="project" value="TreeGrafter"/>
</dbReference>
<keyword evidence="4 10" id="KW-0812">Transmembrane</keyword>